<dbReference type="SUPFAM" id="SSF52540">
    <property type="entry name" value="P-loop containing nucleoside triphosphate hydrolases"/>
    <property type="match status" value="1"/>
</dbReference>
<dbReference type="GO" id="GO:0016887">
    <property type="term" value="F:ATP hydrolysis activity"/>
    <property type="evidence" value="ECO:0007669"/>
    <property type="project" value="InterPro"/>
</dbReference>
<name>A0A4V2RCC1_9HYPH</name>
<dbReference type="InterPro" id="IPR017871">
    <property type="entry name" value="ABC_transporter-like_CS"/>
</dbReference>
<keyword evidence="4 8" id="KW-0547">Nucleotide-binding</keyword>
<dbReference type="SMART" id="SM00382">
    <property type="entry name" value="AAA"/>
    <property type="match status" value="1"/>
</dbReference>
<dbReference type="GO" id="GO:0005524">
    <property type="term" value="F:ATP binding"/>
    <property type="evidence" value="ECO:0007669"/>
    <property type="project" value="UniProtKB-KW"/>
</dbReference>
<dbReference type="RefSeq" id="WP_132080929.1">
    <property type="nucleotide sequence ID" value="NZ_SLVU01000028.1"/>
</dbReference>
<dbReference type="PANTHER" id="PTHR42781">
    <property type="entry name" value="SPERMIDINE/PUTRESCINE IMPORT ATP-BINDING PROTEIN POTA"/>
    <property type="match status" value="1"/>
</dbReference>
<evidence type="ECO:0000259" key="9">
    <source>
        <dbReference type="PROSITE" id="PS50893"/>
    </source>
</evidence>
<dbReference type="Pfam" id="PF08402">
    <property type="entry name" value="TOBE_2"/>
    <property type="match status" value="1"/>
</dbReference>
<comment type="similarity">
    <text evidence="8">Belongs to the ABC transporter superfamily. Spermidine/putrescine importer (TC 3.A.1.11.1) family.</text>
</comment>
<evidence type="ECO:0000256" key="2">
    <source>
        <dbReference type="ARBA" id="ARBA00022448"/>
    </source>
</evidence>
<dbReference type="GO" id="GO:0015417">
    <property type="term" value="F:ABC-type polyamine transporter activity"/>
    <property type="evidence" value="ECO:0007669"/>
    <property type="project" value="UniProtKB-EC"/>
</dbReference>
<dbReference type="SUPFAM" id="SSF50331">
    <property type="entry name" value="MOP-like"/>
    <property type="match status" value="1"/>
</dbReference>
<dbReference type="InterPro" id="IPR027417">
    <property type="entry name" value="P-loop_NTPase"/>
</dbReference>
<dbReference type="InterPro" id="IPR008995">
    <property type="entry name" value="Mo/tungstate-bd_C_term_dom"/>
</dbReference>
<dbReference type="Gene3D" id="2.40.50.100">
    <property type="match status" value="1"/>
</dbReference>
<dbReference type="InterPro" id="IPR003593">
    <property type="entry name" value="AAA+_ATPase"/>
</dbReference>
<evidence type="ECO:0000256" key="5">
    <source>
        <dbReference type="ARBA" id="ARBA00022840"/>
    </source>
</evidence>
<keyword evidence="7 8" id="KW-0472">Membrane</keyword>
<organism evidence="10 11">
    <name type="scientific">Sinorhizobium americanum</name>
    <dbReference type="NCBI Taxonomy" id="194963"/>
    <lineage>
        <taxon>Bacteria</taxon>
        <taxon>Pseudomonadati</taxon>
        <taxon>Pseudomonadota</taxon>
        <taxon>Alphaproteobacteria</taxon>
        <taxon>Hyphomicrobiales</taxon>
        <taxon>Rhizobiaceae</taxon>
        <taxon>Sinorhizobium/Ensifer group</taxon>
        <taxon>Sinorhizobium</taxon>
    </lineage>
</organism>
<dbReference type="PROSITE" id="PS50893">
    <property type="entry name" value="ABC_TRANSPORTER_2"/>
    <property type="match status" value="1"/>
</dbReference>
<dbReference type="InterPro" id="IPR005893">
    <property type="entry name" value="PotA-like"/>
</dbReference>
<dbReference type="NCBIfam" id="TIGR01187">
    <property type="entry name" value="potA"/>
    <property type="match status" value="1"/>
</dbReference>
<proteinExistence type="inferred from homology"/>
<evidence type="ECO:0000256" key="1">
    <source>
        <dbReference type="ARBA" id="ARBA00004417"/>
    </source>
</evidence>
<comment type="caution">
    <text evidence="10">The sequence shown here is derived from an EMBL/GenBank/DDBJ whole genome shotgun (WGS) entry which is preliminary data.</text>
</comment>
<keyword evidence="5 8" id="KW-0067">ATP-binding</keyword>
<dbReference type="Proteomes" id="UP000295043">
    <property type="component" value="Unassembled WGS sequence"/>
</dbReference>
<feature type="domain" description="ABC transporter" evidence="9">
    <location>
        <begin position="23"/>
        <end position="254"/>
    </location>
</feature>
<dbReference type="PANTHER" id="PTHR42781:SF6">
    <property type="entry name" value="SPERMIDINE_PUTRESCINE IMPORT ATP-BINDING PROTEIN POTA"/>
    <property type="match status" value="1"/>
</dbReference>
<dbReference type="InterPro" id="IPR050093">
    <property type="entry name" value="ABC_SmlMolc_Importer"/>
</dbReference>
<evidence type="ECO:0000313" key="10">
    <source>
        <dbReference type="EMBL" id="TCN20330.1"/>
    </source>
</evidence>
<dbReference type="AlphaFoldDB" id="A0A4V2RCC1"/>
<accession>A0A4V2RCC1</accession>
<dbReference type="EMBL" id="SLVU01000028">
    <property type="protein sequence ID" value="TCN20330.1"/>
    <property type="molecule type" value="Genomic_DNA"/>
</dbReference>
<protein>
    <recommendedName>
        <fullName evidence="8">Spermidine/putrescine import ATP-binding protein PotA</fullName>
        <ecNumber evidence="8">7.6.2.11</ecNumber>
    </recommendedName>
</protein>
<evidence type="ECO:0000256" key="4">
    <source>
        <dbReference type="ARBA" id="ARBA00022741"/>
    </source>
</evidence>
<keyword evidence="2 8" id="KW-0813">Transport</keyword>
<dbReference type="Gene3D" id="3.40.50.300">
    <property type="entry name" value="P-loop containing nucleotide triphosphate hydrolases"/>
    <property type="match status" value="1"/>
</dbReference>
<dbReference type="InterPro" id="IPR003439">
    <property type="entry name" value="ABC_transporter-like_ATP-bd"/>
</dbReference>
<evidence type="ECO:0000256" key="8">
    <source>
        <dbReference type="RuleBase" id="RU364083"/>
    </source>
</evidence>
<comment type="subunit">
    <text evidence="8">The complex is composed of two ATP-binding proteins (PotA), two transmembrane proteins (PotB and PotC) and a solute-binding protein (PotD).</text>
</comment>
<dbReference type="EC" id="7.6.2.11" evidence="8"/>
<dbReference type="Pfam" id="PF00005">
    <property type="entry name" value="ABC_tran"/>
    <property type="match status" value="1"/>
</dbReference>
<dbReference type="InterPro" id="IPR013611">
    <property type="entry name" value="Transp-assoc_OB_typ2"/>
</dbReference>
<reference evidence="10 11" key="1">
    <citation type="submission" date="2019-03" db="EMBL/GenBank/DDBJ databases">
        <title>Genomic Encyclopedia of Type Strains, Phase IV (KMG-V): Genome sequencing to study the core and pangenomes of soil and plant-associated prokaryotes.</title>
        <authorList>
            <person name="Whitman W."/>
        </authorList>
    </citation>
    <scope>NUCLEOTIDE SEQUENCE [LARGE SCALE GENOMIC DNA]</scope>
    <source>
        <strain evidence="10 11">23C40</strain>
    </source>
</reference>
<dbReference type="PROSITE" id="PS00211">
    <property type="entry name" value="ABC_TRANSPORTER_1"/>
    <property type="match status" value="1"/>
</dbReference>
<evidence type="ECO:0000256" key="6">
    <source>
        <dbReference type="ARBA" id="ARBA00022967"/>
    </source>
</evidence>
<dbReference type="GO" id="GO:0043190">
    <property type="term" value="C:ATP-binding cassette (ABC) transporter complex"/>
    <property type="evidence" value="ECO:0007669"/>
    <property type="project" value="InterPro"/>
</dbReference>
<comment type="function">
    <text evidence="8">Part of the ABC transporter complex PotABCD involved in spermidine/putrescine import. Responsible for energy coupling to the transport system.</text>
</comment>
<evidence type="ECO:0000256" key="3">
    <source>
        <dbReference type="ARBA" id="ARBA00022475"/>
    </source>
</evidence>
<sequence>MGSPNIFQERAPTNVATSEEAIVRFLNVKKAYNAERLIVRNLNLEIARGEFLTLLGPSGSGKTTTLMMLAGFEPATQGEILLNSKSINRVPPDKRRIGMVFQNYALFPHMTVAENLAFPLQVRAMPKGDVERRVHAALEMVELGTFGNRRPAQLSGGQQQRVAVARALIFEPELVLMDEPLGALDKRLREQMQYEIKSLHDRLGVTIVYVTHDQSEALTMSDRVAVFNDGEIQQLSTPADLYEKPVTAFVADFIGENNSLTGLLTKRDGSGACAVKLSNGQTVKGSQVGEFNLGDETVLSVRPERIVLNPAHISDEMSSVEATVDDLIYHGDHIKIRLAVAGQEPLIVKVANQGRGADVMKGDVRRIGWLTKDCRAFKRGKGDRHG</sequence>
<evidence type="ECO:0000256" key="7">
    <source>
        <dbReference type="ARBA" id="ARBA00023136"/>
    </source>
</evidence>
<gene>
    <name evidence="8" type="primary">potA</name>
    <name evidence="10" type="ORF">EV184_12811</name>
</gene>
<dbReference type="FunFam" id="3.40.50.300:FF:000042">
    <property type="entry name" value="Maltose/maltodextrin ABC transporter, ATP-binding protein"/>
    <property type="match status" value="1"/>
</dbReference>
<evidence type="ECO:0000313" key="11">
    <source>
        <dbReference type="Proteomes" id="UP000295043"/>
    </source>
</evidence>
<keyword evidence="3 8" id="KW-1003">Cell membrane</keyword>
<comment type="subcellular location">
    <subcellularLocation>
        <location evidence="1">Cell inner membrane</location>
        <topology evidence="1">Peripheral membrane protein</topology>
    </subcellularLocation>
</comment>
<keyword evidence="6 8" id="KW-1278">Translocase</keyword>
<comment type="catalytic activity">
    <reaction evidence="8">
        <text>ATP + H2O + polyamine-[polyamine-binding protein]Side 1 = ADP + phosphate + polyamineSide 2 + [polyamine-binding protein]Side 1.</text>
        <dbReference type="EC" id="7.6.2.11"/>
    </reaction>
</comment>